<feature type="domain" description="Phosphatidic acid phosphatase type 2/haloperoxidase" evidence="11">
    <location>
        <begin position="62"/>
        <end position="171"/>
    </location>
</feature>
<dbReference type="InterPro" id="IPR036938">
    <property type="entry name" value="PAP2/HPO_sf"/>
</dbReference>
<organism evidence="12">
    <name type="scientific">uncultured Thiotrichaceae bacterium</name>
    <dbReference type="NCBI Taxonomy" id="298394"/>
    <lineage>
        <taxon>Bacteria</taxon>
        <taxon>Pseudomonadati</taxon>
        <taxon>Pseudomonadota</taxon>
        <taxon>Gammaproteobacteria</taxon>
        <taxon>Thiotrichales</taxon>
        <taxon>Thiotrichaceae</taxon>
        <taxon>environmental samples</taxon>
    </lineage>
</organism>
<evidence type="ECO:0000256" key="10">
    <source>
        <dbReference type="SAM" id="Phobius"/>
    </source>
</evidence>
<name>A0A6S6SW22_9GAMM</name>
<evidence type="ECO:0000259" key="11">
    <source>
        <dbReference type="SMART" id="SM00014"/>
    </source>
</evidence>
<dbReference type="Pfam" id="PF01569">
    <property type="entry name" value="PAP2"/>
    <property type="match status" value="1"/>
</dbReference>
<feature type="transmembrane region" description="Helical" evidence="10">
    <location>
        <begin position="31"/>
        <end position="50"/>
    </location>
</feature>
<dbReference type="EC" id="3.6.1.27" evidence="2"/>
<dbReference type="Gene3D" id="1.20.144.10">
    <property type="entry name" value="Phosphatidic acid phosphatase type 2/haloperoxidase"/>
    <property type="match status" value="1"/>
</dbReference>
<keyword evidence="3" id="KW-1003">Cell membrane</keyword>
<feature type="transmembrane region" description="Helical" evidence="10">
    <location>
        <begin position="156"/>
        <end position="173"/>
    </location>
</feature>
<evidence type="ECO:0000256" key="4">
    <source>
        <dbReference type="ARBA" id="ARBA00022692"/>
    </source>
</evidence>
<dbReference type="AlphaFoldDB" id="A0A6S6SW22"/>
<protein>
    <recommendedName>
        <fullName evidence="2">undecaprenyl-diphosphate phosphatase</fullName>
        <ecNumber evidence="2">3.6.1.27</ecNumber>
    </recommendedName>
    <alternativeName>
        <fullName evidence="8">Undecaprenyl pyrophosphate phosphatase</fullName>
    </alternativeName>
</protein>
<comment type="catalytic activity">
    <reaction evidence="9">
        <text>di-trans,octa-cis-undecaprenyl diphosphate + H2O = di-trans,octa-cis-undecaprenyl phosphate + phosphate + H(+)</text>
        <dbReference type="Rhea" id="RHEA:28094"/>
        <dbReference type="ChEBI" id="CHEBI:15377"/>
        <dbReference type="ChEBI" id="CHEBI:15378"/>
        <dbReference type="ChEBI" id="CHEBI:43474"/>
        <dbReference type="ChEBI" id="CHEBI:58405"/>
        <dbReference type="ChEBI" id="CHEBI:60392"/>
        <dbReference type="EC" id="3.6.1.27"/>
    </reaction>
</comment>
<dbReference type="GO" id="GO:0050380">
    <property type="term" value="F:undecaprenyl-diphosphatase activity"/>
    <property type="evidence" value="ECO:0007669"/>
    <property type="project" value="UniProtKB-EC"/>
</dbReference>
<keyword evidence="7 10" id="KW-0472">Membrane</keyword>
<evidence type="ECO:0000256" key="5">
    <source>
        <dbReference type="ARBA" id="ARBA00022801"/>
    </source>
</evidence>
<evidence type="ECO:0000256" key="2">
    <source>
        <dbReference type="ARBA" id="ARBA00012374"/>
    </source>
</evidence>
<evidence type="ECO:0000256" key="3">
    <source>
        <dbReference type="ARBA" id="ARBA00022475"/>
    </source>
</evidence>
<dbReference type="SUPFAM" id="SSF48317">
    <property type="entry name" value="Acid phosphatase/Vanadium-dependent haloperoxidase"/>
    <property type="match status" value="1"/>
</dbReference>
<comment type="subcellular location">
    <subcellularLocation>
        <location evidence="1">Cell membrane</location>
        <topology evidence="1">Multi-pass membrane protein</topology>
    </subcellularLocation>
</comment>
<proteinExistence type="predicted"/>
<keyword evidence="6 10" id="KW-1133">Transmembrane helix</keyword>
<dbReference type="CDD" id="cd01610">
    <property type="entry name" value="PAP2_like"/>
    <property type="match status" value="1"/>
</dbReference>
<dbReference type="GO" id="GO:0005886">
    <property type="term" value="C:plasma membrane"/>
    <property type="evidence" value="ECO:0007669"/>
    <property type="project" value="UniProtKB-SubCell"/>
</dbReference>
<evidence type="ECO:0000256" key="7">
    <source>
        <dbReference type="ARBA" id="ARBA00023136"/>
    </source>
</evidence>
<evidence type="ECO:0000256" key="1">
    <source>
        <dbReference type="ARBA" id="ARBA00004651"/>
    </source>
</evidence>
<dbReference type="PANTHER" id="PTHR14969:SF62">
    <property type="entry name" value="DECAPRENYLPHOSPHORYL-5-PHOSPHORIBOSE PHOSPHATASE RV3807C-RELATED"/>
    <property type="match status" value="1"/>
</dbReference>
<sequence>MIPLLHRLNEAEIPLCLFFNRMSHVQLINRFFATISRLGDGIFWYVLMLILPPLYGVQGLEAALHMLLTSTVVLGVYKLLKTNTHRIRPFHYDEKIFQNVPALDQFSFPSGHTMHAVSFSIVLLSYFPQFAWLVIPFTFFVALSRVVLGLHYPSDVIAGVLLGTFLAIISLTLT</sequence>
<evidence type="ECO:0000256" key="6">
    <source>
        <dbReference type="ARBA" id="ARBA00022989"/>
    </source>
</evidence>
<evidence type="ECO:0000256" key="8">
    <source>
        <dbReference type="ARBA" id="ARBA00032707"/>
    </source>
</evidence>
<dbReference type="SMART" id="SM00014">
    <property type="entry name" value="acidPPc"/>
    <property type="match status" value="1"/>
</dbReference>
<feature type="transmembrane region" description="Helical" evidence="10">
    <location>
        <begin position="130"/>
        <end position="150"/>
    </location>
</feature>
<keyword evidence="5" id="KW-0378">Hydrolase</keyword>
<dbReference type="EMBL" id="CACVAY010000031">
    <property type="protein sequence ID" value="CAA6806781.1"/>
    <property type="molecule type" value="Genomic_DNA"/>
</dbReference>
<gene>
    <name evidence="12" type="ORF">HELGO_WM32726</name>
</gene>
<evidence type="ECO:0000256" key="9">
    <source>
        <dbReference type="ARBA" id="ARBA00047594"/>
    </source>
</evidence>
<evidence type="ECO:0000313" key="12">
    <source>
        <dbReference type="EMBL" id="CAA6806781.1"/>
    </source>
</evidence>
<keyword evidence="4 10" id="KW-0812">Transmembrane</keyword>
<dbReference type="PANTHER" id="PTHR14969">
    <property type="entry name" value="SPHINGOSINE-1-PHOSPHATE PHOSPHOHYDROLASE"/>
    <property type="match status" value="1"/>
</dbReference>
<reference evidence="12" key="1">
    <citation type="submission" date="2020-01" db="EMBL/GenBank/DDBJ databases">
        <authorList>
            <person name="Meier V. D."/>
            <person name="Meier V D."/>
        </authorList>
    </citation>
    <scope>NUCLEOTIDE SEQUENCE</scope>
    <source>
        <strain evidence="12">HLG_WM_MAG_07</strain>
    </source>
</reference>
<dbReference type="InterPro" id="IPR000326">
    <property type="entry name" value="PAP2/HPO"/>
</dbReference>
<accession>A0A6S6SW22</accession>
<feature type="transmembrane region" description="Helical" evidence="10">
    <location>
        <begin position="62"/>
        <end position="80"/>
    </location>
</feature>